<feature type="region of interest" description="Disordered" evidence="1">
    <location>
        <begin position="1"/>
        <end position="36"/>
    </location>
</feature>
<gene>
    <name evidence="2" type="ORF">V5799_021758</name>
</gene>
<reference evidence="2 3" key="1">
    <citation type="journal article" date="2023" name="Arcadia Sci">
        <title>De novo assembly of a long-read Amblyomma americanum tick genome.</title>
        <authorList>
            <person name="Chou S."/>
            <person name="Poskanzer K.E."/>
            <person name="Rollins M."/>
            <person name="Thuy-Boun P.S."/>
        </authorList>
    </citation>
    <scope>NUCLEOTIDE SEQUENCE [LARGE SCALE GENOMIC DNA]</scope>
    <source>
        <strain evidence="2">F_SG_1</strain>
        <tissue evidence="2">Salivary glands</tissue>
    </source>
</reference>
<accession>A0AAQ4FMY6</accession>
<evidence type="ECO:0000313" key="2">
    <source>
        <dbReference type="EMBL" id="KAK8788466.1"/>
    </source>
</evidence>
<keyword evidence="3" id="KW-1185">Reference proteome</keyword>
<dbReference type="AlphaFoldDB" id="A0AAQ4FMY6"/>
<dbReference type="EMBL" id="JARKHS020000763">
    <property type="protein sequence ID" value="KAK8788466.1"/>
    <property type="molecule type" value="Genomic_DNA"/>
</dbReference>
<evidence type="ECO:0000256" key="1">
    <source>
        <dbReference type="SAM" id="MobiDB-lite"/>
    </source>
</evidence>
<evidence type="ECO:0000313" key="3">
    <source>
        <dbReference type="Proteomes" id="UP001321473"/>
    </source>
</evidence>
<dbReference type="Proteomes" id="UP001321473">
    <property type="component" value="Unassembled WGS sequence"/>
</dbReference>
<sequence>MIIVVNNLGRGTPEGSNEEQTENRPTEPSQKQPYQHPDTFIVEVCIVTTKDYRDFYTDYVEMASYFGAMINSVRPSYVFGELPVIIKHIILRAG</sequence>
<protein>
    <submittedName>
        <fullName evidence="2">Uncharacterized protein</fullName>
    </submittedName>
</protein>
<proteinExistence type="predicted"/>
<name>A0AAQ4FMY6_AMBAM</name>
<comment type="caution">
    <text evidence="2">The sequence shown here is derived from an EMBL/GenBank/DDBJ whole genome shotgun (WGS) entry which is preliminary data.</text>
</comment>
<organism evidence="2 3">
    <name type="scientific">Amblyomma americanum</name>
    <name type="common">Lone star tick</name>
    <dbReference type="NCBI Taxonomy" id="6943"/>
    <lineage>
        <taxon>Eukaryota</taxon>
        <taxon>Metazoa</taxon>
        <taxon>Ecdysozoa</taxon>
        <taxon>Arthropoda</taxon>
        <taxon>Chelicerata</taxon>
        <taxon>Arachnida</taxon>
        <taxon>Acari</taxon>
        <taxon>Parasitiformes</taxon>
        <taxon>Ixodida</taxon>
        <taxon>Ixodoidea</taxon>
        <taxon>Ixodidae</taxon>
        <taxon>Amblyomminae</taxon>
        <taxon>Amblyomma</taxon>
    </lineage>
</organism>